<feature type="compositionally biased region" description="Basic and acidic residues" evidence="1">
    <location>
        <begin position="1"/>
        <end position="13"/>
    </location>
</feature>
<accession>A0AAJ0FVQ4</accession>
<evidence type="ECO:0000256" key="1">
    <source>
        <dbReference type="SAM" id="MobiDB-lite"/>
    </source>
</evidence>
<proteinExistence type="predicted"/>
<organism evidence="2 3">
    <name type="scientific">Conoideocrella luteorostrata</name>
    <dbReference type="NCBI Taxonomy" id="1105319"/>
    <lineage>
        <taxon>Eukaryota</taxon>
        <taxon>Fungi</taxon>
        <taxon>Dikarya</taxon>
        <taxon>Ascomycota</taxon>
        <taxon>Pezizomycotina</taxon>
        <taxon>Sordariomycetes</taxon>
        <taxon>Hypocreomycetidae</taxon>
        <taxon>Hypocreales</taxon>
        <taxon>Clavicipitaceae</taxon>
        <taxon>Conoideocrella</taxon>
    </lineage>
</organism>
<gene>
    <name evidence="2" type="ORF">QQS21_011611</name>
</gene>
<sequence>MAPELPCKRKGEELTPEAGSSHQKACRAEDNQAAVPACTPQQPRDDVVDQHQHQPISSPPKSNLTPPRCMDGQIRSPSTSPPAEPPAQEFMIPSDDRFRMMQDDLLRMARRFTAHLRRAEYNRLKMQTQRQYAEIIRELERPVVQPHGGGATLTAQRMNIGSGDVSTRAAAGFASRADKKQEQEQEQEQQEQEEQKEE</sequence>
<dbReference type="Proteomes" id="UP001251528">
    <property type="component" value="Unassembled WGS sequence"/>
</dbReference>
<name>A0AAJ0FVQ4_9HYPO</name>
<evidence type="ECO:0000313" key="2">
    <source>
        <dbReference type="EMBL" id="KAK2590700.1"/>
    </source>
</evidence>
<dbReference type="EMBL" id="JASWJB010000406">
    <property type="protein sequence ID" value="KAK2590700.1"/>
    <property type="molecule type" value="Genomic_DNA"/>
</dbReference>
<feature type="region of interest" description="Disordered" evidence="1">
    <location>
        <begin position="145"/>
        <end position="198"/>
    </location>
</feature>
<feature type="region of interest" description="Disordered" evidence="1">
    <location>
        <begin position="1"/>
        <end position="90"/>
    </location>
</feature>
<keyword evidence="3" id="KW-1185">Reference proteome</keyword>
<comment type="caution">
    <text evidence="2">The sequence shown here is derived from an EMBL/GenBank/DDBJ whole genome shotgun (WGS) entry which is preliminary data.</text>
</comment>
<reference evidence="2" key="1">
    <citation type="submission" date="2023-06" db="EMBL/GenBank/DDBJ databases">
        <title>Conoideocrella luteorostrata (Hypocreales: Clavicipitaceae), a potential biocontrol fungus for elongate hemlock scale in United States Christmas tree production areas.</title>
        <authorList>
            <person name="Barrett H."/>
            <person name="Lovett B."/>
            <person name="Macias A.M."/>
            <person name="Stajich J.E."/>
            <person name="Kasson M.T."/>
        </authorList>
    </citation>
    <scope>NUCLEOTIDE SEQUENCE</scope>
    <source>
        <strain evidence="2">ARSEF 14590</strain>
    </source>
</reference>
<dbReference type="AlphaFoldDB" id="A0AAJ0FVQ4"/>
<evidence type="ECO:0000313" key="3">
    <source>
        <dbReference type="Proteomes" id="UP001251528"/>
    </source>
</evidence>
<protein>
    <submittedName>
        <fullName evidence="2">Uncharacterized protein</fullName>
    </submittedName>
</protein>
<feature type="compositionally biased region" description="Acidic residues" evidence="1">
    <location>
        <begin position="184"/>
        <end position="198"/>
    </location>
</feature>
<feature type="compositionally biased region" description="Basic and acidic residues" evidence="1">
    <location>
        <begin position="43"/>
        <end position="52"/>
    </location>
</feature>
<feature type="compositionally biased region" description="Polar residues" evidence="1">
    <location>
        <begin position="53"/>
        <end position="65"/>
    </location>
</feature>